<dbReference type="Pfam" id="PF00583">
    <property type="entry name" value="Acetyltransf_1"/>
    <property type="match status" value="1"/>
</dbReference>
<name>A0A2G6K8W9_9ACTN</name>
<reference evidence="4 5" key="1">
    <citation type="submission" date="2017-10" db="EMBL/GenBank/DDBJ databases">
        <title>Novel microbial diversity and functional potential in the marine mammal oral microbiome.</title>
        <authorList>
            <person name="Dudek N.K."/>
            <person name="Sun C.L."/>
            <person name="Burstein D."/>
            <person name="Kantor R.S."/>
            <person name="Aliaga Goltsman D.S."/>
            <person name="Bik E.M."/>
            <person name="Thomas B.C."/>
            <person name="Banfield J.F."/>
            <person name="Relman D.A."/>
        </authorList>
    </citation>
    <scope>NUCLEOTIDE SEQUENCE [LARGE SCALE GENOMIC DNA]</scope>
    <source>
        <strain evidence="4">DOLJORAL78_61_10</strain>
    </source>
</reference>
<dbReference type="PANTHER" id="PTHR43877">
    <property type="entry name" value="AMINOALKYLPHOSPHONATE N-ACETYLTRANSFERASE-RELATED-RELATED"/>
    <property type="match status" value="1"/>
</dbReference>
<evidence type="ECO:0000256" key="2">
    <source>
        <dbReference type="ARBA" id="ARBA00023315"/>
    </source>
</evidence>
<dbReference type="EMBL" id="PDSL01000053">
    <property type="protein sequence ID" value="PIE32111.1"/>
    <property type="molecule type" value="Genomic_DNA"/>
</dbReference>
<evidence type="ECO:0000313" key="4">
    <source>
        <dbReference type="EMBL" id="PIE32111.1"/>
    </source>
</evidence>
<protein>
    <submittedName>
        <fullName evidence="4">GNAT family N-acetyltransferase</fullName>
    </submittedName>
</protein>
<dbReference type="SUPFAM" id="SSF55729">
    <property type="entry name" value="Acyl-CoA N-acyltransferases (Nat)"/>
    <property type="match status" value="1"/>
</dbReference>
<sequence length="190" mass="20860">MIGLVTASGESCHRRCSIRSLRLGDRSGCAVWSVWRDLPLVPTTVARVIRQVCDIAEVTTDLVDAFARLIPQLSSSASPPTSDHLKAIVAAPDSVLFVAEIEGRVVGSLTLAWYHMPTGTKAWIEDVVVDESARGRGVGDALNRAAIDEALRRGARHVNLTSRPTREAANRLYQRLGFVPYDTNMYRYTP</sequence>
<keyword evidence="1 4" id="KW-0808">Transferase</keyword>
<dbReference type="CDD" id="cd04301">
    <property type="entry name" value="NAT_SF"/>
    <property type="match status" value="1"/>
</dbReference>
<evidence type="ECO:0000313" key="5">
    <source>
        <dbReference type="Proteomes" id="UP000230914"/>
    </source>
</evidence>
<dbReference type="InterPro" id="IPR050832">
    <property type="entry name" value="Bact_Acetyltransf"/>
</dbReference>
<proteinExistence type="predicted"/>
<keyword evidence="2" id="KW-0012">Acyltransferase</keyword>
<gene>
    <name evidence="4" type="ORF">CSA55_04030</name>
</gene>
<dbReference type="InterPro" id="IPR016181">
    <property type="entry name" value="Acyl_CoA_acyltransferase"/>
</dbReference>
<organism evidence="4 5">
    <name type="scientific">Ilumatobacter coccineus</name>
    <dbReference type="NCBI Taxonomy" id="467094"/>
    <lineage>
        <taxon>Bacteria</taxon>
        <taxon>Bacillati</taxon>
        <taxon>Actinomycetota</taxon>
        <taxon>Acidimicrobiia</taxon>
        <taxon>Acidimicrobiales</taxon>
        <taxon>Ilumatobacteraceae</taxon>
        <taxon>Ilumatobacter</taxon>
    </lineage>
</organism>
<feature type="domain" description="N-acetyltransferase" evidence="3">
    <location>
        <begin position="53"/>
        <end position="190"/>
    </location>
</feature>
<dbReference type="InterPro" id="IPR000182">
    <property type="entry name" value="GNAT_dom"/>
</dbReference>
<dbReference type="GO" id="GO:0016747">
    <property type="term" value="F:acyltransferase activity, transferring groups other than amino-acyl groups"/>
    <property type="evidence" value="ECO:0007669"/>
    <property type="project" value="InterPro"/>
</dbReference>
<dbReference type="Gene3D" id="3.40.630.30">
    <property type="match status" value="1"/>
</dbReference>
<dbReference type="PROSITE" id="PS51186">
    <property type="entry name" value="GNAT"/>
    <property type="match status" value="1"/>
</dbReference>
<dbReference type="AlphaFoldDB" id="A0A2G6K8W9"/>
<comment type="caution">
    <text evidence="4">The sequence shown here is derived from an EMBL/GenBank/DDBJ whole genome shotgun (WGS) entry which is preliminary data.</text>
</comment>
<accession>A0A2G6K8W9</accession>
<evidence type="ECO:0000259" key="3">
    <source>
        <dbReference type="PROSITE" id="PS51186"/>
    </source>
</evidence>
<dbReference type="Proteomes" id="UP000230914">
    <property type="component" value="Unassembled WGS sequence"/>
</dbReference>
<evidence type="ECO:0000256" key="1">
    <source>
        <dbReference type="ARBA" id="ARBA00022679"/>
    </source>
</evidence>